<comment type="caution">
    <text evidence="2">The sequence shown here is derived from an EMBL/GenBank/DDBJ whole genome shotgun (WGS) entry which is preliminary data.</text>
</comment>
<evidence type="ECO:0000313" key="3">
    <source>
        <dbReference type="Proteomes" id="UP000779900"/>
    </source>
</evidence>
<reference evidence="2" key="1">
    <citation type="submission" date="2019-03" db="EMBL/GenBank/DDBJ databases">
        <title>Lake Tanganyika Metagenome-Assembled Genomes (MAGs).</title>
        <authorList>
            <person name="Tran P."/>
        </authorList>
    </citation>
    <scope>NUCLEOTIDE SEQUENCE</scope>
    <source>
        <strain evidence="2">K_DeepCast_150m_m2_040</strain>
    </source>
</reference>
<keyword evidence="1" id="KW-0732">Signal</keyword>
<dbReference type="SUPFAM" id="SSF101898">
    <property type="entry name" value="NHL repeat"/>
    <property type="match status" value="1"/>
</dbReference>
<dbReference type="InterPro" id="IPR010620">
    <property type="entry name" value="SBBP_repeat"/>
</dbReference>
<evidence type="ECO:0000313" key="2">
    <source>
        <dbReference type="EMBL" id="MBM3330580.1"/>
    </source>
</evidence>
<sequence>MTWNVLRACIGCVALSCVLHADPLWSGTYNGPYNSYDEVYAIGVDDSGNVIVSGFSELSANDAEFVTIKYKPSGDTAWLRHFNPGSGCDGGTALAVDRSGNVIITGYLGSSTSQYGEWQTIKYSPTGDSLWTTTRDFGNRDRPTQVAVDSAGNSYVTGEAGSLNYLDFVAVKYDPNGTEAWAFNYDGGDNDGANAIAVARDGNVYLTGYTIRSGSYGDLLTCKVSPTGESLWATVYVGPGGKSDMGRFITVDGSGNVLVGGVSNDSAGRSHYVTIKYAPNGDTLWTRRYVGAGNQDDQIAGLALDQAGNVYVTGGSYVDQNHYNYATIKYSPDGSERWVVLYAGLTGRATAQGIALDAEANVYVTGSSADSTGGWDVVTVKYDSAGNQRWVERYDRPSRFDEGYVLALSRQGNVFVGGRTDDDSTGIDYLTLAYGSAGAVKATPSAEVRTTNRGPTIVRGILNLQSATCNLQPEVALLDAAGRKVLDLVPGPNDISRLAPGVYFMRPASGVMRSASGVERMTKVIINH</sequence>
<dbReference type="PANTHER" id="PTHR42754:SF1">
    <property type="entry name" value="LIPOPROTEIN"/>
    <property type="match status" value="1"/>
</dbReference>
<dbReference type="InterPro" id="IPR011042">
    <property type="entry name" value="6-blade_b-propeller_TolB-like"/>
</dbReference>
<feature type="signal peptide" evidence="1">
    <location>
        <begin position="1"/>
        <end position="21"/>
    </location>
</feature>
<gene>
    <name evidence="2" type="ORF">FJY68_01855</name>
</gene>
<dbReference type="Proteomes" id="UP000779900">
    <property type="component" value="Unassembled WGS sequence"/>
</dbReference>
<dbReference type="PANTHER" id="PTHR42754">
    <property type="entry name" value="ENDOGLUCANASE"/>
    <property type="match status" value="1"/>
</dbReference>
<dbReference type="Gene3D" id="2.120.10.30">
    <property type="entry name" value="TolB, C-terminal domain"/>
    <property type="match status" value="2"/>
</dbReference>
<accession>A0A937XGC2</accession>
<name>A0A937XGC2_UNCW3</name>
<dbReference type="SUPFAM" id="SSF50998">
    <property type="entry name" value="Quinoprotein alcohol dehydrogenase-like"/>
    <property type="match status" value="1"/>
</dbReference>
<proteinExistence type="predicted"/>
<feature type="chain" id="PRO_5037373868" description="T9SS type A sorting domain-containing protein" evidence="1">
    <location>
        <begin position="22"/>
        <end position="528"/>
    </location>
</feature>
<evidence type="ECO:0008006" key="4">
    <source>
        <dbReference type="Google" id="ProtNLM"/>
    </source>
</evidence>
<dbReference type="EMBL" id="VGIR01000006">
    <property type="protein sequence ID" value="MBM3330580.1"/>
    <property type="molecule type" value="Genomic_DNA"/>
</dbReference>
<evidence type="ECO:0000256" key="1">
    <source>
        <dbReference type="SAM" id="SignalP"/>
    </source>
</evidence>
<dbReference type="InterPro" id="IPR011047">
    <property type="entry name" value="Quinoprotein_ADH-like_sf"/>
</dbReference>
<organism evidence="2 3">
    <name type="scientific">candidate division WOR-3 bacterium</name>
    <dbReference type="NCBI Taxonomy" id="2052148"/>
    <lineage>
        <taxon>Bacteria</taxon>
        <taxon>Bacteria division WOR-3</taxon>
    </lineage>
</organism>
<dbReference type="AlphaFoldDB" id="A0A937XGC2"/>
<dbReference type="Pfam" id="PF06739">
    <property type="entry name" value="SBBP"/>
    <property type="match status" value="1"/>
</dbReference>
<protein>
    <recommendedName>
        <fullName evidence="4">T9SS type A sorting domain-containing protein</fullName>
    </recommendedName>
</protein>